<keyword evidence="2" id="KW-1133">Transmembrane helix</keyword>
<name>A0ABQ2JNT9_9ACTN</name>
<accession>A0ABQ2JNT9</accession>
<dbReference type="InterPro" id="IPR021215">
    <property type="entry name" value="DUF2752"/>
</dbReference>
<keyword evidence="4" id="KW-1185">Reference proteome</keyword>
<sequence>MAPHNRHVSDPAARLAPPAPRQRALPRRLAAPLGTLAAALAAFAYVGAVDPNEPGHYPVCPLLHLTGLYCPACGGLRSAHAVAHGDLPAALGANALAVAGYAAAAVFWVLWLGRAARGRPTAGPRPRPVHWAALAGLLLVFTLVRNLPLGSALAP</sequence>
<keyword evidence="2" id="KW-0472">Membrane</keyword>
<evidence type="ECO:0000313" key="4">
    <source>
        <dbReference type="Proteomes" id="UP000600080"/>
    </source>
</evidence>
<protein>
    <recommendedName>
        <fullName evidence="5">DUF2752 domain-containing protein</fullName>
    </recommendedName>
</protein>
<evidence type="ECO:0000256" key="2">
    <source>
        <dbReference type="SAM" id="Phobius"/>
    </source>
</evidence>
<organism evidence="3 4">
    <name type="scientific">Streptomyces kronopolitis</name>
    <dbReference type="NCBI Taxonomy" id="1612435"/>
    <lineage>
        <taxon>Bacteria</taxon>
        <taxon>Bacillati</taxon>
        <taxon>Actinomycetota</taxon>
        <taxon>Actinomycetes</taxon>
        <taxon>Kitasatosporales</taxon>
        <taxon>Streptomycetaceae</taxon>
        <taxon>Streptomyces</taxon>
    </lineage>
</organism>
<feature type="transmembrane region" description="Helical" evidence="2">
    <location>
        <begin position="95"/>
        <end position="116"/>
    </location>
</feature>
<gene>
    <name evidence="3" type="ORF">GCM10012285_37990</name>
</gene>
<keyword evidence="2" id="KW-0812">Transmembrane</keyword>
<evidence type="ECO:0008006" key="5">
    <source>
        <dbReference type="Google" id="ProtNLM"/>
    </source>
</evidence>
<dbReference type="Proteomes" id="UP000600080">
    <property type="component" value="Unassembled WGS sequence"/>
</dbReference>
<feature type="region of interest" description="Disordered" evidence="1">
    <location>
        <begin position="1"/>
        <end position="22"/>
    </location>
</feature>
<feature type="transmembrane region" description="Helical" evidence="2">
    <location>
        <begin position="128"/>
        <end position="147"/>
    </location>
</feature>
<comment type="caution">
    <text evidence="3">The sequence shown here is derived from an EMBL/GenBank/DDBJ whole genome shotgun (WGS) entry which is preliminary data.</text>
</comment>
<feature type="transmembrane region" description="Helical" evidence="2">
    <location>
        <begin position="29"/>
        <end position="48"/>
    </location>
</feature>
<dbReference type="Pfam" id="PF10825">
    <property type="entry name" value="DUF2752"/>
    <property type="match status" value="1"/>
</dbReference>
<evidence type="ECO:0000313" key="3">
    <source>
        <dbReference type="EMBL" id="GGN49671.1"/>
    </source>
</evidence>
<dbReference type="EMBL" id="BMND01000016">
    <property type="protein sequence ID" value="GGN49671.1"/>
    <property type="molecule type" value="Genomic_DNA"/>
</dbReference>
<proteinExistence type="predicted"/>
<evidence type="ECO:0000256" key="1">
    <source>
        <dbReference type="SAM" id="MobiDB-lite"/>
    </source>
</evidence>
<reference evidence="4" key="1">
    <citation type="journal article" date="2019" name="Int. J. Syst. Evol. Microbiol.">
        <title>The Global Catalogue of Microorganisms (GCM) 10K type strain sequencing project: providing services to taxonomists for standard genome sequencing and annotation.</title>
        <authorList>
            <consortium name="The Broad Institute Genomics Platform"/>
            <consortium name="The Broad Institute Genome Sequencing Center for Infectious Disease"/>
            <person name="Wu L."/>
            <person name="Ma J."/>
        </authorList>
    </citation>
    <scope>NUCLEOTIDE SEQUENCE [LARGE SCALE GENOMIC DNA]</scope>
    <source>
        <strain evidence="4">CGMCC 4.7323</strain>
    </source>
</reference>
<feature type="compositionally biased region" description="Low complexity" evidence="1">
    <location>
        <begin position="11"/>
        <end position="22"/>
    </location>
</feature>